<dbReference type="SUPFAM" id="SSF81296">
    <property type="entry name" value="E set domains"/>
    <property type="match status" value="1"/>
</dbReference>
<feature type="domain" description="Arrestin C-terminal-like" evidence="2">
    <location>
        <begin position="165"/>
        <end position="294"/>
    </location>
</feature>
<organism evidence="3 4">
    <name type="scientific">Circinella minor</name>
    <dbReference type="NCBI Taxonomy" id="1195481"/>
    <lineage>
        <taxon>Eukaryota</taxon>
        <taxon>Fungi</taxon>
        <taxon>Fungi incertae sedis</taxon>
        <taxon>Mucoromycota</taxon>
        <taxon>Mucoromycotina</taxon>
        <taxon>Mucoromycetes</taxon>
        <taxon>Mucorales</taxon>
        <taxon>Lichtheimiaceae</taxon>
        <taxon>Circinella</taxon>
    </lineage>
</organism>
<evidence type="ECO:0000256" key="1">
    <source>
        <dbReference type="SAM" id="MobiDB-lite"/>
    </source>
</evidence>
<dbReference type="Proteomes" id="UP000646827">
    <property type="component" value="Unassembled WGS sequence"/>
</dbReference>
<dbReference type="InterPro" id="IPR011022">
    <property type="entry name" value="Arrestin_C-like"/>
</dbReference>
<dbReference type="InterPro" id="IPR050357">
    <property type="entry name" value="Arrestin_domain-protein"/>
</dbReference>
<dbReference type="InterPro" id="IPR014752">
    <property type="entry name" value="Arrestin-like_C"/>
</dbReference>
<evidence type="ECO:0000313" key="3">
    <source>
        <dbReference type="EMBL" id="KAG2225985.1"/>
    </source>
</evidence>
<dbReference type="OrthoDB" id="387657at2759"/>
<sequence>MIFSHRTVKSFRLSVSPGGTERLVAFGPGAVVSGSVFLTLEKPLQAYNIKVIFRCEQKSNRSTNAIFNVESIIWGKPRSESTTSELKEGCHMYLFAIKLPNVNYPPSIHDNDLGYRVDYTLQGFLNLHDQRVMETAPVRIMYLPFISCVTNDVAPKRTQSFKRGNHNTLQLTLQTSKAAYCPGDRCTIRLNMKNRSEHKISSYQVALVAMTTITGEKSHTVHSETIYSPVAKYGINTSVCHFQIPSHCTPSLGIYYQIMITLPWGTSSWKFPSSSSFNSNVNISVPITIATVPVTYRVPPHLRLPLPSYLNNGSNTTLLPSFIPNIESPEPSPSSPVSIDIHSPSPSLSLTPDEDDNHSLDGRTLCDGWPGNPYNTHQYSSPSANSGFLTVPSSSIHHQQQHNYHQYQHNRRLSTSSILTDCAELNSVISDSSSHTRVAV</sequence>
<proteinExistence type="predicted"/>
<dbReference type="InterPro" id="IPR014756">
    <property type="entry name" value="Ig_E-set"/>
</dbReference>
<name>A0A8H7SAP8_9FUNG</name>
<dbReference type="Pfam" id="PF02752">
    <property type="entry name" value="Arrestin_C"/>
    <property type="match status" value="1"/>
</dbReference>
<evidence type="ECO:0000259" key="2">
    <source>
        <dbReference type="SMART" id="SM01017"/>
    </source>
</evidence>
<feature type="region of interest" description="Disordered" evidence="1">
    <location>
        <begin position="321"/>
        <end position="403"/>
    </location>
</feature>
<feature type="compositionally biased region" description="Low complexity" evidence="1">
    <location>
        <begin position="321"/>
        <end position="347"/>
    </location>
</feature>
<dbReference type="AlphaFoldDB" id="A0A8H7SAP8"/>
<dbReference type="GO" id="GO:0005737">
    <property type="term" value="C:cytoplasm"/>
    <property type="evidence" value="ECO:0007669"/>
    <property type="project" value="TreeGrafter"/>
</dbReference>
<dbReference type="GO" id="GO:0015031">
    <property type="term" value="P:protein transport"/>
    <property type="evidence" value="ECO:0007669"/>
    <property type="project" value="TreeGrafter"/>
</dbReference>
<dbReference type="PANTHER" id="PTHR11188">
    <property type="entry name" value="ARRESTIN DOMAIN CONTAINING PROTEIN"/>
    <property type="match status" value="1"/>
</dbReference>
<protein>
    <recommendedName>
        <fullName evidence="2">Arrestin C-terminal-like domain-containing protein</fullName>
    </recommendedName>
</protein>
<feature type="compositionally biased region" description="Polar residues" evidence="1">
    <location>
        <begin position="373"/>
        <end position="396"/>
    </location>
</feature>
<dbReference type="Gene3D" id="2.60.40.640">
    <property type="match status" value="2"/>
</dbReference>
<comment type="caution">
    <text evidence="3">The sequence shown here is derived from an EMBL/GenBank/DDBJ whole genome shotgun (WGS) entry which is preliminary data.</text>
</comment>
<dbReference type="PANTHER" id="PTHR11188:SF17">
    <property type="entry name" value="FI21816P1"/>
    <property type="match status" value="1"/>
</dbReference>
<dbReference type="SMART" id="SM01017">
    <property type="entry name" value="Arrestin_C"/>
    <property type="match status" value="1"/>
</dbReference>
<feature type="non-terminal residue" evidence="3">
    <location>
        <position position="1"/>
    </location>
</feature>
<evidence type="ECO:0000313" key="4">
    <source>
        <dbReference type="Proteomes" id="UP000646827"/>
    </source>
</evidence>
<dbReference type="EMBL" id="JAEPRB010000021">
    <property type="protein sequence ID" value="KAG2225985.1"/>
    <property type="molecule type" value="Genomic_DNA"/>
</dbReference>
<keyword evidence="4" id="KW-1185">Reference proteome</keyword>
<accession>A0A8H7SAP8</accession>
<reference evidence="3 4" key="1">
    <citation type="submission" date="2020-12" db="EMBL/GenBank/DDBJ databases">
        <title>Metabolic potential, ecology and presence of endohyphal bacteria is reflected in genomic diversity of Mucoromycotina.</title>
        <authorList>
            <person name="Muszewska A."/>
            <person name="Okrasinska A."/>
            <person name="Steczkiewicz K."/>
            <person name="Drgas O."/>
            <person name="Orlowska M."/>
            <person name="Perlinska-Lenart U."/>
            <person name="Aleksandrzak-Piekarczyk T."/>
            <person name="Szatraj K."/>
            <person name="Zielenkiewicz U."/>
            <person name="Pilsyk S."/>
            <person name="Malc E."/>
            <person name="Mieczkowski P."/>
            <person name="Kruszewska J.S."/>
            <person name="Biernat P."/>
            <person name="Pawlowska J."/>
        </authorList>
    </citation>
    <scope>NUCLEOTIDE SEQUENCE [LARGE SCALE GENOMIC DNA]</scope>
    <source>
        <strain evidence="3 4">CBS 142.35</strain>
    </source>
</reference>
<gene>
    <name evidence="3" type="ORF">INT45_002451</name>
</gene>